<dbReference type="InterPro" id="IPR023696">
    <property type="entry name" value="Ureohydrolase_dom_sf"/>
</dbReference>
<comment type="caution">
    <text evidence="3">The sequence shown here is derived from an EMBL/GenBank/DDBJ whole genome shotgun (WGS) entry which is preliminary data.</text>
</comment>
<reference evidence="3 4" key="1">
    <citation type="submission" date="2024-03" db="EMBL/GenBank/DDBJ databases">
        <title>Aureococcus anophagefferens CCMP1851 and Kratosvirus quantuckense: Draft genome of a second virus-susceptible host strain in the model system.</title>
        <authorList>
            <person name="Chase E."/>
            <person name="Truchon A.R."/>
            <person name="Schepens W."/>
            <person name="Wilhelm S.W."/>
        </authorList>
    </citation>
    <scope>NUCLEOTIDE SEQUENCE [LARGE SCALE GENOMIC DNA]</scope>
    <source>
        <strain evidence="3 4">CCMP1851</strain>
    </source>
</reference>
<organism evidence="3 4">
    <name type="scientific">Aureococcus anophagefferens</name>
    <name type="common">Harmful bloom alga</name>
    <dbReference type="NCBI Taxonomy" id="44056"/>
    <lineage>
        <taxon>Eukaryota</taxon>
        <taxon>Sar</taxon>
        <taxon>Stramenopiles</taxon>
        <taxon>Ochrophyta</taxon>
        <taxon>Pelagophyceae</taxon>
        <taxon>Pelagomonadales</taxon>
        <taxon>Pelagomonadaceae</taxon>
        <taxon>Aureococcus</taxon>
    </lineage>
</organism>
<feature type="domain" description="Histone deacetylase" evidence="2">
    <location>
        <begin position="111"/>
        <end position="353"/>
    </location>
</feature>
<evidence type="ECO:0000313" key="3">
    <source>
        <dbReference type="EMBL" id="KAK7232294.1"/>
    </source>
</evidence>
<dbReference type="Proteomes" id="UP001363151">
    <property type="component" value="Unassembled WGS sequence"/>
</dbReference>
<gene>
    <name evidence="3" type="ORF">SO694_00030371</name>
</gene>
<dbReference type="InterPro" id="IPR000286">
    <property type="entry name" value="HDACs"/>
</dbReference>
<dbReference type="PRINTS" id="PR01270">
    <property type="entry name" value="HDASUPER"/>
</dbReference>
<keyword evidence="4" id="KW-1185">Reference proteome</keyword>
<evidence type="ECO:0000256" key="1">
    <source>
        <dbReference type="ARBA" id="ARBA00022801"/>
    </source>
</evidence>
<evidence type="ECO:0000313" key="4">
    <source>
        <dbReference type="Proteomes" id="UP001363151"/>
    </source>
</evidence>
<dbReference type="InterPro" id="IPR023801">
    <property type="entry name" value="His_deacetylse_dom"/>
</dbReference>
<dbReference type="CDD" id="cd09993">
    <property type="entry name" value="HDAC_classIV"/>
    <property type="match status" value="1"/>
</dbReference>
<sequence length="382" mass="41442">MRPLARLLRSAAVTRCASTSPTPAPAPTLICPAPPPAGFFQADGSRGTVEWDRRTPPMVWHPDYSVPWPSNHRFAMWKFDDLRLECVRSGLVPSERAFFSPRDEAGDEELDAAILAAHDATYVADVTTGTLEATLWRRVGFVQAPDHARLMRRTRLEVAGTLAAADLARTHGLCAHLAGGTHHAHRRYGAGYTIFNDLAVAALDHARRRLGPVVVVDLDVHQGDGTAEILAGERGITTWSMHCAENYPFGFNEKFAPYLGGDASTIDTGLPRGAGDAEVLAALDDVLPRLLDDVAPTLVLFDAGADAHAVDGLGHLELTDAGVRNRDEYVLRACADRGIPCVTVIGGGYDRDRERLARRHASVCWSAATIWRDYDLRSRGGA</sequence>
<dbReference type="SUPFAM" id="SSF52768">
    <property type="entry name" value="Arginase/deacetylase"/>
    <property type="match status" value="1"/>
</dbReference>
<dbReference type="EMBL" id="JBBJCI010000370">
    <property type="protein sequence ID" value="KAK7232294.1"/>
    <property type="molecule type" value="Genomic_DNA"/>
</dbReference>
<proteinExistence type="predicted"/>
<name>A0ABR1FK38_AURAN</name>
<dbReference type="Gene3D" id="3.40.800.20">
    <property type="entry name" value="Histone deacetylase domain"/>
    <property type="match status" value="1"/>
</dbReference>
<dbReference type="InterPro" id="IPR037138">
    <property type="entry name" value="His_deacetylse_dom_sf"/>
</dbReference>
<accession>A0ABR1FK38</accession>
<dbReference type="InterPro" id="IPR044150">
    <property type="entry name" value="HDAC_classIV"/>
</dbReference>
<evidence type="ECO:0000259" key="2">
    <source>
        <dbReference type="Pfam" id="PF00850"/>
    </source>
</evidence>
<keyword evidence="1" id="KW-0378">Hydrolase</keyword>
<dbReference type="Pfam" id="PF00850">
    <property type="entry name" value="Hist_deacetyl"/>
    <property type="match status" value="1"/>
</dbReference>
<dbReference type="PANTHER" id="PTHR10625:SF19">
    <property type="entry name" value="HISTONE DEACETYLASE 12"/>
    <property type="match status" value="1"/>
</dbReference>
<protein>
    <submittedName>
        <fullName evidence="3">Protein deacetylase</fullName>
    </submittedName>
</protein>
<dbReference type="PANTHER" id="PTHR10625">
    <property type="entry name" value="HISTONE DEACETYLASE HDAC1-RELATED"/>
    <property type="match status" value="1"/>
</dbReference>